<organism evidence="1 2">
    <name type="scientific">Jaapia argillacea MUCL 33604</name>
    <dbReference type="NCBI Taxonomy" id="933084"/>
    <lineage>
        <taxon>Eukaryota</taxon>
        <taxon>Fungi</taxon>
        <taxon>Dikarya</taxon>
        <taxon>Basidiomycota</taxon>
        <taxon>Agaricomycotina</taxon>
        <taxon>Agaricomycetes</taxon>
        <taxon>Agaricomycetidae</taxon>
        <taxon>Jaapiales</taxon>
        <taxon>Jaapiaceae</taxon>
        <taxon>Jaapia</taxon>
    </lineage>
</organism>
<dbReference type="Proteomes" id="UP000027265">
    <property type="component" value="Unassembled WGS sequence"/>
</dbReference>
<reference evidence="2" key="1">
    <citation type="journal article" date="2014" name="Proc. Natl. Acad. Sci. U.S.A.">
        <title>Extensive sampling of basidiomycete genomes demonstrates inadequacy of the white-rot/brown-rot paradigm for wood decay fungi.</title>
        <authorList>
            <person name="Riley R."/>
            <person name="Salamov A.A."/>
            <person name="Brown D.W."/>
            <person name="Nagy L.G."/>
            <person name="Floudas D."/>
            <person name="Held B.W."/>
            <person name="Levasseur A."/>
            <person name="Lombard V."/>
            <person name="Morin E."/>
            <person name="Otillar R."/>
            <person name="Lindquist E.A."/>
            <person name="Sun H."/>
            <person name="LaButti K.M."/>
            <person name="Schmutz J."/>
            <person name="Jabbour D."/>
            <person name="Luo H."/>
            <person name="Baker S.E."/>
            <person name="Pisabarro A.G."/>
            <person name="Walton J.D."/>
            <person name="Blanchette R.A."/>
            <person name="Henrissat B."/>
            <person name="Martin F."/>
            <person name="Cullen D."/>
            <person name="Hibbett D.S."/>
            <person name="Grigoriev I.V."/>
        </authorList>
    </citation>
    <scope>NUCLEOTIDE SEQUENCE [LARGE SCALE GENOMIC DNA]</scope>
    <source>
        <strain evidence="2">MUCL 33604</strain>
    </source>
</reference>
<evidence type="ECO:0000313" key="1">
    <source>
        <dbReference type="EMBL" id="KDQ60367.1"/>
    </source>
</evidence>
<gene>
    <name evidence="1" type="ORF">JAAARDRAFT_604316</name>
</gene>
<dbReference type="InParanoid" id="A0A067QA19"/>
<proteinExistence type="predicted"/>
<keyword evidence="2" id="KW-1185">Reference proteome</keyword>
<evidence type="ECO:0000313" key="2">
    <source>
        <dbReference type="Proteomes" id="UP000027265"/>
    </source>
</evidence>
<name>A0A067QA19_9AGAM</name>
<accession>A0A067QA19</accession>
<dbReference type="HOGENOM" id="CLU_2146238_0_0_1"/>
<dbReference type="AlphaFoldDB" id="A0A067QA19"/>
<sequence>MMTPTLWTIVSCSPVWIRSSGMPSRIMTYILSYAAVQLSTSSVEYHKVCSPCTRTAGSGELAGGTMGVDNDNVALRSFARWLVLCCPLFDPLGSVMRGGRLTLCRKVSYVKK</sequence>
<dbReference type="EMBL" id="KL197714">
    <property type="protein sequence ID" value="KDQ60367.1"/>
    <property type="molecule type" value="Genomic_DNA"/>
</dbReference>
<protein>
    <submittedName>
        <fullName evidence="1">Uncharacterized protein</fullName>
    </submittedName>
</protein>